<evidence type="ECO:0000313" key="1">
    <source>
        <dbReference type="EMBL" id="MDN2481067.1"/>
    </source>
</evidence>
<proteinExistence type="predicted"/>
<evidence type="ECO:0000313" key="2">
    <source>
        <dbReference type="Proteomes" id="UP001169719"/>
    </source>
</evidence>
<protein>
    <submittedName>
        <fullName evidence="1">DUF3080 family protein</fullName>
    </submittedName>
</protein>
<comment type="caution">
    <text evidence="1">The sequence shown here is derived from an EMBL/GenBank/DDBJ whole genome shotgun (WGS) entry which is preliminary data.</text>
</comment>
<dbReference type="EMBL" id="JAUEOZ010000001">
    <property type="protein sequence ID" value="MDN2481067.1"/>
    <property type="molecule type" value="Genomic_DNA"/>
</dbReference>
<name>A0ABT7XZ92_9VIBR</name>
<dbReference type="Proteomes" id="UP001169719">
    <property type="component" value="Unassembled WGS sequence"/>
</dbReference>
<reference evidence="1" key="1">
    <citation type="submission" date="2024-05" db="EMBL/GenBank/DDBJ databases">
        <title>Genome Sequences of Four Agar- Degrading Marine Bacteria.</title>
        <authorList>
            <person name="Phillips E.K."/>
            <person name="Shaffer J.C."/>
            <person name="Henson M.W."/>
            <person name="Temperton B."/>
            <person name="Thrash C.J."/>
            <person name="Martin M.O."/>
        </authorList>
    </citation>
    <scope>NUCLEOTIDE SEQUENCE</scope>
    <source>
        <strain evidence="1">EKP203</strain>
    </source>
</reference>
<dbReference type="PROSITE" id="PS51257">
    <property type="entry name" value="PROKAR_LIPOPROTEIN"/>
    <property type="match status" value="1"/>
</dbReference>
<dbReference type="RefSeq" id="WP_289961198.1">
    <property type="nucleotide sequence ID" value="NZ_JAUEOZ010000001.1"/>
</dbReference>
<sequence length="330" mass="37955">MKIWRAIVTLTVISFLLGCESEQKAMYERYSTRLGNVLDISLGDMPDTEAVTLEDTRDLLRSPTAITIGLLDSYSLRKCGLFQLIADKNSILGKVADPFREFDYQVQFIQQAQRCIEDESIDIDVAQALQSALATKQNELIDVYFSNVLWTSQAMRTQLSASDWLTEADFHHSAATITALKHFNTTLADTHHQRWNAIKPIQPEQETLEKQPIVGPLIFSLHNSTVMLNHINRHLQQHFPHVSCGENRDNTQFRYLTNVLNQQYINVIQIYSAELNQVFYQVSLHIDFLTEDVMPQVIDLVHYHQKFHEANLQHVQLWQSLSKRCGALTQ</sequence>
<organism evidence="1 2">
    <name type="scientific">Vibrio agarivorans</name>
    <dbReference type="NCBI Taxonomy" id="153622"/>
    <lineage>
        <taxon>Bacteria</taxon>
        <taxon>Pseudomonadati</taxon>
        <taxon>Pseudomonadota</taxon>
        <taxon>Gammaproteobacteria</taxon>
        <taxon>Vibrionales</taxon>
        <taxon>Vibrionaceae</taxon>
        <taxon>Vibrio</taxon>
    </lineage>
</organism>
<dbReference type="Pfam" id="PF11279">
    <property type="entry name" value="DUF3080"/>
    <property type="match status" value="1"/>
</dbReference>
<accession>A0ABT7XZ92</accession>
<keyword evidence="2" id="KW-1185">Reference proteome</keyword>
<gene>
    <name evidence="1" type="ORF">QWJ08_06630</name>
</gene>
<dbReference type="InterPro" id="IPR021431">
    <property type="entry name" value="DUF3080"/>
</dbReference>